<dbReference type="EMBL" id="MU864943">
    <property type="protein sequence ID" value="KAK4464939.1"/>
    <property type="molecule type" value="Genomic_DNA"/>
</dbReference>
<evidence type="ECO:0000256" key="1">
    <source>
        <dbReference type="SAM" id="SignalP"/>
    </source>
</evidence>
<accession>A0AAV9HXY7</accession>
<dbReference type="AlphaFoldDB" id="A0AAV9HXY7"/>
<evidence type="ECO:0008006" key="4">
    <source>
        <dbReference type="Google" id="ProtNLM"/>
    </source>
</evidence>
<comment type="caution">
    <text evidence="2">The sequence shown here is derived from an EMBL/GenBank/DDBJ whole genome shotgun (WGS) entry which is preliminary data.</text>
</comment>
<organism evidence="2 3">
    <name type="scientific">Cladorrhinum samala</name>
    <dbReference type="NCBI Taxonomy" id="585594"/>
    <lineage>
        <taxon>Eukaryota</taxon>
        <taxon>Fungi</taxon>
        <taxon>Dikarya</taxon>
        <taxon>Ascomycota</taxon>
        <taxon>Pezizomycotina</taxon>
        <taxon>Sordariomycetes</taxon>
        <taxon>Sordariomycetidae</taxon>
        <taxon>Sordariales</taxon>
        <taxon>Podosporaceae</taxon>
        <taxon>Cladorrhinum</taxon>
    </lineage>
</organism>
<feature type="chain" id="PRO_5043586446" description="Peptidase M15A C-terminal domain-containing protein" evidence="1">
    <location>
        <begin position="23"/>
        <end position="235"/>
    </location>
</feature>
<evidence type="ECO:0000313" key="3">
    <source>
        <dbReference type="Proteomes" id="UP001321749"/>
    </source>
</evidence>
<evidence type="ECO:0000313" key="2">
    <source>
        <dbReference type="EMBL" id="KAK4464939.1"/>
    </source>
</evidence>
<feature type="signal peptide" evidence="1">
    <location>
        <begin position="1"/>
        <end position="22"/>
    </location>
</feature>
<reference evidence="2" key="1">
    <citation type="journal article" date="2023" name="Mol. Phylogenet. Evol.">
        <title>Genome-scale phylogeny and comparative genomics of the fungal order Sordariales.</title>
        <authorList>
            <person name="Hensen N."/>
            <person name="Bonometti L."/>
            <person name="Westerberg I."/>
            <person name="Brannstrom I.O."/>
            <person name="Guillou S."/>
            <person name="Cros-Aarteil S."/>
            <person name="Calhoun S."/>
            <person name="Haridas S."/>
            <person name="Kuo A."/>
            <person name="Mondo S."/>
            <person name="Pangilinan J."/>
            <person name="Riley R."/>
            <person name="LaButti K."/>
            <person name="Andreopoulos B."/>
            <person name="Lipzen A."/>
            <person name="Chen C."/>
            <person name="Yan M."/>
            <person name="Daum C."/>
            <person name="Ng V."/>
            <person name="Clum A."/>
            <person name="Steindorff A."/>
            <person name="Ohm R.A."/>
            <person name="Martin F."/>
            <person name="Silar P."/>
            <person name="Natvig D.O."/>
            <person name="Lalanne C."/>
            <person name="Gautier V."/>
            <person name="Ament-Velasquez S.L."/>
            <person name="Kruys A."/>
            <person name="Hutchinson M.I."/>
            <person name="Powell A.J."/>
            <person name="Barry K."/>
            <person name="Miller A.N."/>
            <person name="Grigoriev I.V."/>
            <person name="Debuchy R."/>
            <person name="Gladieux P."/>
            <person name="Hiltunen Thoren M."/>
            <person name="Johannesson H."/>
        </authorList>
    </citation>
    <scope>NUCLEOTIDE SEQUENCE</scope>
    <source>
        <strain evidence="2">PSN324</strain>
    </source>
</reference>
<name>A0AAV9HXY7_9PEZI</name>
<keyword evidence="1" id="KW-0732">Signal</keyword>
<proteinExistence type="predicted"/>
<reference evidence="2" key="2">
    <citation type="submission" date="2023-06" db="EMBL/GenBank/DDBJ databases">
        <authorList>
            <consortium name="Lawrence Berkeley National Laboratory"/>
            <person name="Mondo S.J."/>
            <person name="Hensen N."/>
            <person name="Bonometti L."/>
            <person name="Westerberg I."/>
            <person name="Brannstrom I.O."/>
            <person name="Guillou S."/>
            <person name="Cros-Aarteil S."/>
            <person name="Calhoun S."/>
            <person name="Haridas S."/>
            <person name="Kuo A."/>
            <person name="Pangilinan J."/>
            <person name="Riley R."/>
            <person name="Labutti K."/>
            <person name="Andreopoulos B."/>
            <person name="Lipzen A."/>
            <person name="Chen C."/>
            <person name="Yanf M."/>
            <person name="Daum C."/>
            <person name="Ng V."/>
            <person name="Clum A."/>
            <person name="Steindorff A."/>
            <person name="Ohm R."/>
            <person name="Martin F."/>
            <person name="Silar P."/>
            <person name="Natvig D."/>
            <person name="Lalanne C."/>
            <person name="Gautier V."/>
            <person name="Ament-Velasquez S.L."/>
            <person name="Kruys A."/>
            <person name="Hutchinson M.I."/>
            <person name="Powell A.J."/>
            <person name="Barry K."/>
            <person name="Miller A.N."/>
            <person name="Grigoriev I.V."/>
            <person name="Debuchy R."/>
            <person name="Gladieux P."/>
            <person name="Thoren M.H."/>
            <person name="Johannesson H."/>
        </authorList>
    </citation>
    <scope>NUCLEOTIDE SEQUENCE</scope>
    <source>
        <strain evidence="2">PSN324</strain>
    </source>
</reference>
<keyword evidence="3" id="KW-1185">Reference proteome</keyword>
<gene>
    <name evidence="2" type="ORF">QBC42DRAFT_316152</name>
</gene>
<protein>
    <recommendedName>
        <fullName evidence="4">Peptidase M15A C-terminal domain-containing protein</fullName>
    </recommendedName>
</protein>
<dbReference type="PANTHER" id="PTHR35605:SF1">
    <property type="entry name" value="ECP2 EFFECTOR PROTEIN DOMAIN-CONTAINING PROTEIN-RELATED"/>
    <property type="match status" value="1"/>
</dbReference>
<dbReference type="Proteomes" id="UP001321749">
    <property type="component" value="Unassembled WGS sequence"/>
</dbReference>
<dbReference type="PANTHER" id="PTHR35605">
    <property type="entry name" value="ECP2 EFFECTOR PROTEIN DOMAIN-CONTAINING PROTEIN-RELATED"/>
    <property type="match status" value="1"/>
</dbReference>
<sequence>MVPSFQFLGIAASIICIRATSAIPPITSGNHRPTSHPLDSFLDHLDVGQVKWIGRAVPDGPIVNVTGRTFAAIEMGLKALHPGFTWETAPPTPPELIMAVNYTHSHMIHPPRFQKITEPKIECLDHSWATCASVKAIEEGARYLETKVKGMCGNAPHRCGRISCSYNSAITWCNDGDEEYIKPCRDFAQPVRQIVEACKQLRWKSNKVREWYVTGTYYHPDGFHIDVGKPRSGGC</sequence>